<feature type="transmembrane region" description="Helical" evidence="2">
    <location>
        <begin position="28"/>
        <end position="48"/>
    </location>
</feature>
<name>T1BI45_9ZZZZ</name>
<dbReference type="SMART" id="SM00257">
    <property type="entry name" value="LysM"/>
    <property type="match status" value="1"/>
</dbReference>
<dbReference type="CDD" id="cd00118">
    <property type="entry name" value="LysM"/>
    <property type="match status" value="1"/>
</dbReference>
<keyword evidence="4" id="KW-0449">Lipoprotein</keyword>
<feature type="domain" description="LysM" evidence="3">
    <location>
        <begin position="57"/>
        <end position="101"/>
    </location>
</feature>
<dbReference type="PANTHER" id="PTHR21666">
    <property type="entry name" value="PEPTIDASE-RELATED"/>
    <property type="match status" value="1"/>
</dbReference>
<dbReference type="SUPFAM" id="SSF51261">
    <property type="entry name" value="Duplicated hybrid motif"/>
    <property type="match status" value="1"/>
</dbReference>
<reference evidence="4" key="1">
    <citation type="submission" date="2013-08" db="EMBL/GenBank/DDBJ databases">
        <authorList>
            <person name="Mendez C."/>
            <person name="Richter M."/>
            <person name="Ferrer M."/>
            <person name="Sanchez J."/>
        </authorList>
    </citation>
    <scope>NUCLEOTIDE SEQUENCE</scope>
</reference>
<proteinExistence type="inferred from homology"/>
<dbReference type="GO" id="GO:0032153">
    <property type="term" value="C:cell division site"/>
    <property type="evidence" value="ECO:0007669"/>
    <property type="project" value="TreeGrafter"/>
</dbReference>
<dbReference type="Gene3D" id="3.10.350.10">
    <property type="entry name" value="LysM domain"/>
    <property type="match status" value="1"/>
</dbReference>
<comment type="caution">
    <text evidence="4">The sequence shown here is derived from an EMBL/GenBank/DDBJ whole genome shotgun (WGS) entry which is preliminary data.</text>
</comment>
<evidence type="ECO:0000313" key="4">
    <source>
        <dbReference type="EMBL" id="EQD52799.1"/>
    </source>
</evidence>
<sequence length="251" mass="27453">MRSGRLRESDGASPRNGQIGQAFVKKSCCYRIVPFLCCIVLVSCAHVFNWPQSAQKGIYTVRQGDTLYSIAWHYGLDYRELAAWNRIAPPYLIYPGERIRVVGSSSAGAAVVRRERVASSPQPLARHHYLGPWVWPAVGTIAGHFTGEGVNGSGIDIMGTPGETVVAAHSGRVVYVGSGLPGYGRLIIIRDSLEYLSAYAFNQHIKVTEGMIVKAGQPIAAMGKRDGRALLHFEVRQNGRPINPLTLLPQR</sequence>
<dbReference type="InterPro" id="IPR018392">
    <property type="entry name" value="LysM"/>
</dbReference>
<dbReference type="PANTHER" id="PTHR21666:SF263">
    <property type="entry name" value="MUREIN HYDROLASE ACTIVATOR NLPD"/>
    <property type="match status" value="1"/>
</dbReference>
<dbReference type="InterPro" id="IPR036779">
    <property type="entry name" value="LysM_dom_sf"/>
</dbReference>
<dbReference type="PROSITE" id="PS51782">
    <property type="entry name" value="LYSM"/>
    <property type="match status" value="1"/>
</dbReference>
<dbReference type="InterPro" id="IPR016047">
    <property type="entry name" value="M23ase_b-sheet_dom"/>
</dbReference>
<reference evidence="4" key="2">
    <citation type="journal article" date="2014" name="ISME J.">
        <title>Microbial stratification in low pH oxic and suboxic macroscopic growths along an acid mine drainage.</title>
        <authorList>
            <person name="Mendez-Garcia C."/>
            <person name="Mesa V."/>
            <person name="Sprenger R.R."/>
            <person name="Richter M."/>
            <person name="Diez M.S."/>
            <person name="Solano J."/>
            <person name="Bargiela R."/>
            <person name="Golyshina O.V."/>
            <person name="Manteca A."/>
            <person name="Ramos J.L."/>
            <person name="Gallego J.R."/>
            <person name="Llorente I."/>
            <person name="Martins Dos Santos V.A."/>
            <person name="Jensen O.N."/>
            <person name="Pelaez A.I."/>
            <person name="Sanchez J."/>
            <person name="Ferrer M."/>
        </authorList>
    </citation>
    <scope>NUCLEOTIDE SEQUENCE</scope>
</reference>
<keyword evidence="2" id="KW-0472">Membrane</keyword>
<dbReference type="CDD" id="cd12797">
    <property type="entry name" value="M23_peptidase"/>
    <property type="match status" value="1"/>
</dbReference>
<dbReference type="Pfam" id="PF01551">
    <property type="entry name" value="Peptidase_M23"/>
    <property type="match status" value="1"/>
</dbReference>
<dbReference type="GO" id="GO:0004222">
    <property type="term" value="F:metalloendopeptidase activity"/>
    <property type="evidence" value="ECO:0007669"/>
    <property type="project" value="TreeGrafter"/>
</dbReference>
<keyword evidence="2" id="KW-1133">Transmembrane helix</keyword>
<organism evidence="4">
    <name type="scientific">mine drainage metagenome</name>
    <dbReference type="NCBI Taxonomy" id="410659"/>
    <lineage>
        <taxon>unclassified sequences</taxon>
        <taxon>metagenomes</taxon>
        <taxon>ecological metagenomes</taxon>
    </lineage>
</organism>
<evidence type="ECO:0000259" key="3">
    <source>
        <dbReference type="PROSITE" id="PS51782"/>
    </source>
</evidence>
<evidence type="ECO:0000256" key="1">
    <source>
        <dbReference type="ARBA" id="ARBA00038420"/>
    </source>
</evidence>
<dbReference type="InterPro" id="IPR050570">
    <property type="entry name" value="Cell_wall_metabolism_enzyme"/>
</dbReference>
<accession>T1BI45</accession>
<comment type="similarity">
    <text evidence="1">Belongs to the E.coli NlpD/Haemophilus LppB family.</text>
</comment>
<protein>
    <submittedName>
        <fullName evidence="4">Lipoprotein NlpD</fullName>
    </submittedName>
</protein>
<dbReference type="Gene3D" id="2.70.70.10">
    <property type="entry name" value="Glucose Permease (Domain IIA)"/>
    <property type="match status" value="1"/>
</dbReference>
<keyword evidence="2" id="KW-0812">Transmembrane</keyword>
<dbReference type="AlphaFoldDB" id="T1BI45"/>
<dbReference type="Pfam" id="PF01476">
    <property type="entry name" value="LysM"/>
    <property type="match status" value="1"/>
</dbReference>
<dbReference type="InterPro" id="IPR011055">
    <property type="entry name" value="Dup_hybrid_motif"/>
</dbReference>
<gene>
    <name evidence="4" type="ORF">B1B_10553</name>
</gene>
<evidence type="ECO:0000256" key="2">
    <source>
        <dbReference type="SAM" id="Phobius"/>
    </source>
</evidence>
<dbReference type="GO" id="GO:0009279">
    <property type="term" value="C:cell outer membrane"/>
    <property type="evidence" value="ECO:0007669"/>
    <property type="project" value="TreeGrafter"/>
</dbReference>
<dbReference type="EMBL" id="AUZY01006896">
    <property type="protein sequence ID" value="EQD52799.1"/>
    <property type="molecule type" value="Genomic_DNA"/>
</dbReference>